<feature type="non-terminal residue" evidence="2">
    <location>
        <position position="167"/>
    </location>
</feature>
<dbReference type="SMART" id="SM00327">
    <property type="entry name" value="VWA"/>
    <property type="match status" value="1"/>
</dbReference>
<dbReference type="HOGENOM" id="CLU_008905_4_1_1"/>
<evidence type="ECO:0000259" key="1">
    <source>
        <dbReference type="PROSITE" id="PS50234"/>
    </source>
</evidence>
<dbReference type="PANTHER" id="PTHR24020:SF84">
    <property type="entry name" value="VWFA DOMAIN-CONTAINING PROTEIN"/>
    <property type="match status" value="1"/>
</dbReference>
<keyword evidence="4" id="KW-1185">Reference proteome</keyword>
<dbReference type="Proteomes" id="UP000014760">
    <property type="component" value="Unassembled WGS sequence"/>
</dbReference>
<reference evidence="4" key="1">
    <citation type="submission" date="2012-12" db="EMBL/GenBank/DDBJ databases">
        <authorList>
            <person name="Hellsten U."/>
            <person name="Grimwood J."/>
            <person name="Chapman J.A."/>
            <person name="Shapiro H."/>
            <person name="Aerts A."/>
            <person name="Otillar R.P."/>
            <person name="Terry A.Y."/>
            <person name="Boore J.L."/>
            <person name="Simakov O."/>
            <person name="Marletaz F."/>
            <person name="Cho S.-J."/>
            <person name="Edsinger-Gonzales E."/>
            <person name="Havlak P."/>
            <person name="Kuo D.-H."/>
            <person name="Larsson T."/>
            <person name="Lv J."/>
            <person name="Arendt D."/>
            <person name="Savage R."/>
            <person name="Osoegawa K."/>
            <person name="de Jong P."/>
            <person name="Lindberg D.R."/>
            <person name="Seaver E.C."/>
            <person name="Weisblat D.A."/>
            <person name="Putnam N.H."/>
            <person name="Grigoriev I.V."/>
            <person name="Rokhsar D.S."/>
        </authorList>
    </citation>
    <scope>NUCLEOTIDE SEQUENCE</scope>
    <source>
        <strain evidence="4">I ESC-2004</strain>
    </source>
</reference>
<dbReference type="AlphaFoldDB" id="R7U9C6"/>
<organism evidence="2">
    <name type="scientific">Capitella teleta</name>
    <name type="common">Polychaete worm</name>
    <dbReference type="NCBI Taxonomy" id="283909"/>
    <lineage>
        <taxon>Eukaryota</taxon>
        <taxon>Metazoa</taxon>
        <taxon>Spiralia</taxon>
        <taxon>Lophotrochozoa</taxon>
        <taxon>Annelida</taxon>
        <taxon>Polychaeta</taxon>
        <taxon>Sedentaria</taxon>
        <taxon>Scolecida</taxon>
        <taxon>Capitellidae</taxon>
        <taxon>Capitella</taxon>
    </lineage>
</organism>
<feature type="non-terminal residue" evidence="2">
    <location>
        <position position="1"/>
    </location>
</feature>
<dbReference type="STRING" id="283909.R7U9C6"/>
<gene>
    <name evidence="2" type="ORF">CAPTEDRAFT_79140</name>
</gene>
<feature type="domain" description="VWFA" evidence="1">
    <location>
        <begin position="1"/>
        <end position="167"/>
    </location>
</feature>
<dbReference type="Pfam" id="PF00092">
    <property type="entry name" value="VWA"/>
    <property type="match status" value="1"/>
</dbReference>
<reference evidence="3" key="3">
    <citation type="submission" date="2015-06" db="UniProtKB">
        <authorList>
            <consortium name="EnsemblMetazoa"/>
        </authorList>
    </citation>
    <scope>IDENTIFICATION</scope>
</reference>
<sequence length="167" mass="18237">DVAFVLDSSGSVRNVDWNSLVNFVSGVVGRLQISRDDIHVAALRYSTEARVQFKLDASYVRSDLQNRVLRIRKEDGQTNMRDAITVTSNQIFDGRAPGDRADAPDIMVIISDGRTDERDATVAEANRAKAAGIEIIPVGIDIDGDMALLKSVASNPDDVDTLRVTSY</sequence>
<dbReference type="SUPFAM" id="SSF53300">
    <property type="entry name" value="vWA-like"/>
    <property type="match status" value="1"/>
</dbReference>
<evidence type="ECO:0000313" key="4">
    <source>
        <dbReference type="Proteomes" id="UP000014760"/>
    </source>
</evidence>
<dbReference type="PANTHER" id="PTHR24020">
    <property type="entry name" value="COLLAGEN ALPHA"/>
    <property type="match status" value="1"/>
</dbReference>
<evidence type="ECO:0000313" key="3">
    <source>
        <dbReference type="EnsemblMetazoa" id="CapteP79140"/>
    </source>
</evidence>
<dbReference type="EMBL" id="KB303633">
    <property type="protein sequence ID" value="ELU02925.1"/>
    <property type="molecule type" value="Genomic_DNA"/>
</dbReference>
<reference evidence="2 4" key="2">
    <citation type="journal article" date="2013" name="Nature">
        <title>Insights into bilaterian evolution from three spiralian genomes.</title>
        <authorList>
            <person name="Simakov O."/>
            <person name="Marletaz F."/>
            <person name="Cho S.J."/>
            <person name="Edsinger-Gonzales E."/>
            <person name="Havlak P."/>
            <person name="Hellsten U."/>
            <person name="Kuo D.H."/>
            <person name="Larsson T."/>
            <person name="Lv J."/>
            <person name="Arendt D."/>
            <person name="Savage R."/>
            <person name="Osoegawa K."/>
            <person name="de Jong P."/>
            <person name="Grimwood J."/>
            <person name="Chapman J.A."/>
            <person name="Shapiro H."/>
            <person name="Aerts A."/>
            <person name="Otillar R.P."/>
            <person name="Terry A.Y."/>
            <person name="Boore J.L."/>
            <person name="Grigoriev I.V."/>
            <person name="Lindberg D.R."/>
            <person name="Seaver E.C."/>
            <person name="Weisblat D.A."/>
            <person name="Putnam N.H."/>
            <person name="Rokhsar D.S."/>
        </authorList>
    </citation>
    <scope>NUCLEOTIDE SEQUENCE</scope>
    <source>
        <strain evidence="2 4">I ESC-2004</strain>
    </source>
</reference>
<evidence type="ECO:0000313" key="2">
    <source>
        <dbReference type="EMBL" id="ELU02925.1"/>
    </source>
</evidence>
<dbReference type="Gene3D" id="3.40.50.410">
    <property type="entry name" value="von Willebrand factor, type A domain"/>
    <property type="match status" value="1"/>
</dbReference>
<dbReference type="InterPro" id="IPR002035">
    <property type="entry name" value="VWF_A"/>
</dbReference>
<dbReference type="OrthoDB" id="6132182at2759"/>
<accession>R7U9C6</accession>
<dbReference type="CDD" id="cd01450">
    <property type="entry name" value="vWFA_subfamily_ECM"/>
    <property type="match status" value="1"/>
</dbReference>
<name>R7U9C6_CAPTE</name>
<protein>
    <recommendedName>
        <fullName evidence="1">VWFA domain-containing protein</fullName>
    </recommendedName>
</protein>
<dbReference type="EnsemblMetazoa" id="CapteT79140">
    <property type="protein sequence ID" value="CapteP79140"/>
    <property type="gene ID" value="CapteG79140"/>
</dbReference>
<dbReference type="InterPro" id="IPR050525">
    <property type="entry name" value="ECM_Assembly_Org"/>
</dbReference>
<dbReference type="PROSITE" id="PS50234">
    <property type="entry name" value="VWFA"/>
    <property type="match status" value="1"/>
</dbReference>
<dbReference type="EMBL" id="AMQN01024787">
    <property type="status" value="NOT_ANNOTATED_CDS"/>
    <property type="molecule type" value="Genomic_DNA"/>
</dbReference>
<dbReference type="InterPro" id="IPR036465">
    <property type="entry name" value="vWFA_dom_sf"/>
</dbReference>
<proteinExistence type="predicted"/>